<name>A0A6J8CV88_MYTCO</name>
<evidence type="ECO:0008006" key="4">
    <source>
        <dbReference type="Google" id="ProtNLM"/>
    </source>
</evidence>
<dbReference type="AlphaFoldDB" id="A0A6J8CV88"/>
<proteinExistence type="predicted"/>
<dbReference type="InterPro" id="IPR043129">
    <property type="entry name" value="ATPase_NBD"/>
</dbReference>
<protein>
    <recommendedName>
        <fullName evidence="4">HSPA12A</fullName>
    </recommendedName>
</protein>
<dbReference type="EMBL" id="CACVKT020006019">
    <property type="protein sequence ID" value="CAC5399426.1"/>
    <property type="molecule type" value="Genomic_DNA"/>
</dbReference>
<keyword evidence="3" id="KW-1185">Reference proteome</keyword>
<reference evidence="2 3" key="1">
    <citation type="submission" date="2020-06" db="EMBL/GenBank/DDBJ databases">
        <authorList>
            <person name="Li R."/>
            <person name="Bekaert M."/>
        </authorList>
    </citation>
    <scope>NUCLEOTIDE SEQUENCE [LARGE SCALE GENOMIC DNA]</scope>
    <source>
        <strain evidence="3">wild</strain>
    </source>
</reference>
<feature type="region of interest" description="Disordered" evidence="1">
    <location>
        <begin position="630"/>
        <end position="655"/>
    </location>
</feature>
<dbReference type="Proteomes" id="UP000507470">
    <property type="component" value="Unassembled WGS sequence"/>
</dbReference>
<dbReference type="PANTHER" id="PTHR14187:SF5">
    <property type="entry name" value="HEAT SHOCK 70 KDA PROTEIN 12A"/>
    <property type="match status" value="1"/>
</dbReference>
<dbReference type="SUPFAM" id="SSF53067">
    <property type="entry name" value="Actin-like ATPase domain"/>
    <property type="match status" value="2"/>
</dbReference>
<evidence type="ECO:0000313" key="3">
    <source>
        <dbReference type="Proteomes" id="UP000507470"/>
    </source>
</evidence>
<dbReference type="Gene3D" id="3.30.420.40">
    <property type="match status" value="1"/>
</dbReference>
<sequence length="721" mass="82256">MDEDYKLLVAAIDFGSTTAGYAFSFRHEYRKDPLDISTFLWTTGNHDIATSKAPCSVLLDLEKRFIAFGYEAEDKYEGILANNLQDDWYYFKGFKMLLYKAIENGEDIARDFKIDDVRGKSMSARRIFSIAIGYLRRHLLVQLRERNVGLHESEIWWTITVPSIWTEPAKEFMMQCAEKASLDRQKVSILFEPEAASIYCRLLPVDKFIGQNKVTSFKSFEAGRKYIVVDAGGGTVNISTQEVSHGEEIDMLYKVSGGPWGGDKINEEFIKLLCNVFGDDIIQQFRDFNGPDYLDLTRQFELKKKTYNRFLKNDIVMRLPFELCDLFETYTGRKIEDAICKSKYSGKIKFKKSKLCLSPEVFEYLYADIVLNVTQEIRKILNHPRCKDVSAILMVGGFSESEILQLEIKNAFPDLQFFIPMEGGLAVLKGAVIYGHNPRTFGTRLCNFTYGVNAMLPFSKRRHPDSHRVIWNGKPYCSNIFRVLFIVNEEIKEGEVRSIRVIDAFDTEEAQEKRFSPIRVQIFASDEEDPVYTTDEGCRLHAEIVVSPPDGKWPRRVFGTVELEFAGTEMIGTYISDDTGAKTCARFEFLPSVSSSRASSARSRRDSLRSKGIVENHFTSKATLRTIQEEDTYSRKSRKSTEKKPMGSSVSLDTISDDQSFKGSLMLNRGNLYKHNSRTTIYSDIEDKEKGSTASLRKLVASTTSINTTDSDNDEIKIEVD</sequence>
<dbReference type="CDD" id="cd10229">
    <property type="entry name" value="ASKHA_NBD_HSP70_HSPA12"/>
    <property type="match status" value="1"/>
</dbReference>
<organism evidence="2 3">
    <name type="scientific">Mytilus coruscus</name>
    <name type="common">Sea mussel</name>
    <dbReference type="NCBI Taxonomy" id="42192"/>
    <lineage>
        <taxon>Eukaryota</taxon>
        <taxon>Metazoa</taxon>
        <taxon>Spiralia</taxon>
        <taxon>Lophotrochozoa</taxon>
        <taxon>Mollusca</taxon>
        <taxon>Bivalvia</taxon>
        <taxon>Autobranchia</taxon>
        <taxon>Pteriomorphia</taxon>
        <taxon>Mytilida</taxon>
        <taxon>Mytiloidea</taxon>
        <taxon>Mytilidae</taxon>
        <taxon>Mytilinae</taxon>
        <taxon>Mytilus</taxon>
    </lineage>
</organism>
<evidence type="ECO:0000256" key="1">
    <source>
        <dbReference type="SAM" id="MobiDB-lite"/>
    </source>
</evidence>
<evidence type="ECO:0000313" key="2">
    <source>
        <dbReference type="EMBL" id="CAC5399426.1"/>
    </source>
</evidence>
<dbReference type="OrthoDB" id="6145685at2759"/>
<accession>A0A6J8CV88</accession>
<gene>
    <name evidence="2" type="ORF">MCOR_33693</name>
</gene>
<dbReference type="PANTHER" id="PTHR14187">
    <property type="entry name" value="ALPHA KINASE/ELONGATION FACTOR 2 KINASE"/>
    <property type="match status" value="1"/>
</dbReference>